<reference evidence="2 3" key="2">
    <citation type="journal article" date="2012" name="Proc. Natl. Acad. Sci. U.S.A.">
        <title>Gain and loss of multiple functionally related, horizontally transferred genes in the reduced genomes of two microsporidian parasites.</title>
        <authorList>
            <person name="Pombert J.-F."/>
            <person name="Selman M."/>
            <person name="Burki F."/>
            <person name="Bardell F.T."/>
            <person name="Farinelli L."/>
            <person name="Solter L.F."/>
            <person name="Whitman D.W."/>
            <person name="Weiss L.M."/>
            <person name="Corradi N."/>
            <person name="Keeling P.J."/>
        </authorList>
    </citation>
    <scope>NUCLEOTIDE SEQUENCE [LARGE SCALE GENOMIC DNA]</scope>
    <source>
        <strain evidence="2 3">ATCC 50506</strain>
    </source>
</reference>
<dbReference type="KEGG" id="ein:Eint_070890"/>
<dbReference type="AlphaFoldDB" id="E0S817"/>
<dbReference type="EMBL" id="CP001948">
    <property type="protein sequence ID" value="ADM11852.1"/>
    <property type="molecule type" value="Genomic_DNA"/>
</dbReference>
<dbReference type="InterPro" id="IPR006571">
    <property type="entry name" value="TLDc_dom"/>
</dbReference>
<reference evidence="2 3" key="1">
    <citation type="journal article" date="2010" name="Nat. Commun.">
        <title>The complete sequence of the smallest known nuclear genome from the microsporidian Encephalitozoon intestinalis.</title>
        <authorList>
            <person name="Corradi N."/>
            <person name="Pombert J.-F."/>
            <person name="Farinelli L."/>
            <person name="Didier E.S."/>
            <person name="Keeling P.J."/>
        </authorList>
    </citation>
    <scope>NUCLEOTIDE SEQUENCE [LARGE SCALE GENOMIC DNA]</scope>
    <source>
        <strain evidence="2 3">ATCC 50506</strain>
    </source>
</reference>
<dbReference type="PROSITE" id="PS51886">
    <property type="entry name" value="TLDC"/>
    <property type="match status" value="1"/>
</dbReference>
<evidence type="ECO:0000313" key="2">
    <source>
        <dbReference type="EMBL" id="ADM11852.1"/>
    </source>
</evidence>
<evidence type="ECO:0000259" key="1">
    <source>
        <dbReference type="PROSITE" id="PS51886"/>
    </source>
</evidence>
<dbReference type="PANTHER" id="PTHR23354">
    <property type="entry name" value="NUCLEOLAR PROTEIN 7/ESTROGEN RECEPTOR COACTIVATOR-RELATED"/>
    <property type="match status" value="1"/>
</dbReference>
<sequence>MGIGNHQDSSDGRLPALPELEFRMTYGGERYKTSILSKEIVMGLREALQDKYKYSLSWKLLFSTFENGFSYRTFLSSFERDELPFVLACRTRDGELFGAFFEDRIRVSRTMYGRPSTFLFTTAQNMISESEDGKVAVFPVSQGSGANIYCTPDFLAFGCSGERFGLLIDRSLSSGETHPVETFGKAILASNSHFQISYLELWLIQL</sequence>
<dbReference type="OrthoDB" id="26679at2759"/>
<accession>E0S817</accession>
<dbReference type="HOGENOM" id="CLU_029204_4_2_1"/>
<dbReference type="SMART" id="SM00584">
    <property type="entry name" value="TLDc"/>
    <property type="match status" value="1"/>
</dbReference>
<feature type="domain" description="TLDc" evidence="1">
    <location>
        <begin position="34"/>
        <end position="205"/>
    </location>
</feature>
<evidence type="ECO:0000313" key="3">
    <source>
        <dbReference type="Proteomes" id="UP000002313"/>
    </source>
</evidence>
<dbReference type="Pfam" id="PF07534">
    <property type="entry name" value="TLD"/>
    <property type="match status" value="1"/>
</dbReference>
<organism evidence="2 3">
    <name type="scientific">Encephalitozoon intestinalis (strain ATCC 50506)</name>
    <name type="common">Microsporidian parasite</name>
    <name type="synonym">Septata intestinalis</name>
    <dbReference type="NCBI Taxonomy" id="876142"/>
    <lineage>
        <taxon>Eukaryota</taxon>
        <taxon>Fungi</taxon>
        <taxon>Fungi incertae sedis</taxon>
        <taxon>Microsporidia</taxon>
        <taxon>Unikaryonidae</taxon>
        <taxon>Encephalitozoon</taxon>
    </lineage>
</organism>
<proteinExistence type="predicted"/>
<protein>
    <submittedName>
        <fullName evidence="2">Oxidation resistance protein</fullName>
    </submittedName>
</protein>
<dbReference type="Proteomes" id="UP000002313">
    <property type="component" value="Chromosome VII"/>
</dbReference>
<dbReference type="VEuPathDB" id="MicrosporidiaDB:Eint_070890"/>
<dbReference type="GeneID" id="9698031"/>
<keyword evidence="3" id="KW-1185">Reference proteome</keyword>
<gene>
    <name evidence="2" type="ORF">Eint_070890</name>
</gene>
<dbReference type="RefSeq" id="XP_003073212.1">
    <property type="nucleotide sequence ID" value="XM_003073166.1"/>
</dbReference>
<name>E0S817_ENCIT</name>